<gene>
    <name evidence="1" type="ORF">L5014_27815</name>
</gene>
<evidence type="ECO:0000313" key="1">
    <source>
        <dbReference type="EMBL" id="MCG5077105.1"/>
    </source>
</evidence>
<protein>
    <submittedName>
        <fullName evidence="1">Uncharacterized protein</fullName>
    </submittedName>
</protein>
<proteinExistence type="predicted"/>
<reference evidence="1" key="1">
    <citation type="submission" date="2022-01" db="EMBL/GenBank/DDBJ databases">
        <title>Genome sequence and assembly of Parabukholderia sp. RG36.</title>
        <authorList>
            <person name="Chhetri G."/>
        </authorList>
    </citation>
    <scope>NUCLEOTIDE SEQUENCE</scope>
    <source>
        <strain evidence="1">RG36</strain>
    </source>
</reference>
<dbReference type="AlphaFoldDB" id="A0A9X1RUF5"/>
<evidence type="ECO:0000313" key="2">
    <source>
        <dbReference type="Proteomes" id="UP001139308"/>
    </source>
</evidence>
<keyword evidence="2" id="KW-1185">Reference proteome</keyword>
<name>A0A9X1RUF5_9BURK</name>
<accession>A0A9X1RUF5</accession>
<sequence length="65" mass="6649">MPAVELARRGGDLEIKAFAGAGKTSTLQLVAESFGQRRGSYFAFNGGIAAAAVGRNKSVTSMVSA</sequence>
<dbReference type="RefSeq" id="WP_238467009.1">
    <property type="nucleotide sequence ID" value="NZ_JAKLJA010000031.1"/>
</dbReference>
<dbReference type="EMBL" id="JAKLJA010000031">
    <property type="protein sequence ID" value="MCG5077105.1"/>
    <property type="molecule type" value="Genomic_DNA"/>
</dbReference>
<comment type="caution">
    <text evidence="1">The sequence shown here is derived from an EMBL/GenBank/DDBJ whole genome shotgun (WGS) entry which is preliminary data.</text>
</comment>
<dbReference type="Proteomes" id="UP001139308">
    <property type="component" value="Unassembled WGS sequence"/>
</dbReference>
<organism evidence="1 2">
    <name type="scientific">Paraburkholderia tagetis</name>
    <dbReference type="NCBI Taxonomy" id="2913261"/>
    <lineage>
        <taxon>Bacteria</taxon>
        <taxon>Pseudomonadati</taxon>
        <taxon>Pseudomonadota</taxon>
        <taxon>Betaproteobacteria</taxon>
        <taxon>Burkholderiales</taxon>
        <taxon>Burkholderiaceae</taxon>
        <taxon>Paraburkholderia</taxon>
    </lineage>
</organism>